<dbReference type="KEGG" id="hbe:BEI_0568"/>
<dbReference type="InterPro" id="IPR036010">
    <property type="entry name" value="2Fe-2S_ferredoxin-like_sf"/>
</dbReference>
<feature type="domain" description="2Fe-2S ferredoxin-type" evidence="1">
    <location>
        <begin position="3"/>
        <end position="99"/>
    </location>
</feature>
<dbReference type="InterPro" id="IPR006058">
    <property type="entry name" value="2Fe2S_fd_BS"/>
</dbReference>
<dbReference type="RefSeq" id="WP_097788082.1">
    <property type="nucleotide sequence ID" value="NZ_BAAADT010000003.1"/>
</dbReference>
<evidence type="ECO:0000313" key="3">
    <source>
        <dbReference type="EMBL" id="ATJ81555.1"/>
    </source>
</evidence>
<dbReference type="Pfam" id="PF00175">
    <property type="entry name" value="NAD_binding_1"/>
    <property type="match status" value="1"/>
</dbReference>
<dbReference type="InterPro" id="IPR001041">
    <property type="entry name" value="2Fe-2S_ferredoxin-type"/>
</dbReference>
<dbReference type="Pfam" id="PF00111">
    <property type="entry name" value="Fer2"/>
    <property type="match status" value="1"/>
</dbReference>
<dbReference type="Gene3D" id="2.40.30.10">
    <property type="entry name" value="Translation factors"/>
    <property type="match status" value="1"/>
</dbReference>
<dbReference type="PROSITE" id="PS51384">
    <property type="entry name" value="FAD_FR"/>
    <property type="match status" value="1"/>
</dbReference>
<reference evidence="3 4" key="1">
    <citation type="journal article" date="2017" name="Sci. Rep.">
        <title>Revealing the Saline Adaptation Strategies of the Halophilic Bacterium Halomonas beimenensis through High-throughput Omics and Transposon Mutagenesis Approaches.</title>
        <authorList>
            <person name="Chen Y.H."/>
            <person name="Lin S.S."/>
            <person name="Shyu Y.T."/>
        </authorList>
    </citation>
    <scope>NUCLEOTIDE SEQUENCE [LARGE SCALE GENOMIC DNA]</scope>
    <source>
        <strain evidence="3 4">NTU-111</strain>
    </source>
</reference>
<dbReference type="InterPro" id="IPR001433">
    <property type="entry name" value="OxRdtase_FAD/NAD-bd"/>
</dbReference>
<keyword evidence="3" id="KW-0560">Oxidoreductase</keyword>
<dbReference type="PRINTS" id="PR00410">
    <property type="entry name" value="PHEHYDRXLASE"/>
</dbReference>
<dbReference type="InterPro" id="IPR050415">
    <property type="entry name" value="MRET"/>
</dbReference>
<dbReference type="InterPro" id="IPR008333">
    <property type="entry name" value="Cbr1-like_FAD-bd_dom"/>
</dbReference>
<dbReference type="PANTHER" id="PTHR47354:SF5">
    <property type="entry name" value="PROTEIN RFBI"/>
    <property type="match status" value="1"/>
</dbReference>
<name>A0A291P3W8_9GAMM</name>
<dbReference type="Gene3D" id="3.40.50.80">
    <property type="entry name" value="Nucleotide-binding domain of ferredoxin-NADP reductase (FNR) module"/>
    <property type="match status" value="1"/>
</dbReference>
<keyword evidence="4" id="KW-1185">Reference proteome</keyword>
<dbReference type="Pfam" id="PF00970">
    <property type="entry name" value="FAD_binding_6"/>
    <property type="match status" value="1"/>
</dbReference>
<evidence type="ECO:0000313" key="4">
    <source>
        <dbReference type="Proteomes" id="UP000219993"/>
    </source>
</evidence>
<dbReference type="InterPro" id="IPR012675">
    <property type="entry name" value="Beta-grasp_dom_sf"/>
</dbReference>
<dbReference type="SUPFAM" id="SSF52343">
    <property type="entry name" value="Ferredoxin reductase-like, C-terminal NADP-linked domain"/>
    <property type="match status" value="1"/>
</dbReference>
<dbReference type="Proteomes" id="UP000219993">
    <property type="component" value="Chromosome"/>
</dbReference>
<dbReference type="InterPro" id="IPR017927">
    <property type="entry name" value="FAD-bd_FR_type"/>
</dbReference>
<evidence type="ECO:0000259" key="2">
    <source>
        <dbReference type="PROSITE" id="PS51384"/>
    </source>
</evidence>
<accession>A0A291P3W8</accession>
<dbReference type="CDD" id="cd00207">
    <property type="entry name" value="fer2"/>
    <property type="match status" value="1"/>
</dbReference>
<feature type="domain" description="FAD-binding FR-type" evidence="2">
    <location>
        <begin position="104"/>
        <end position="206"/>
    </location>
</feature>
<dbReference type="EMBL" id="CP021435">
    <property type="protein sequence ID" value="ATJ81555.1"/>
    <property type="molecule type" value="Genomic_DNA"/>
</dbReference>
<dbReference type="Gene3D" id="3.10.20.30">
    <property type="match status" value="1"/>
</dbReference>
<dbReference type="NCBIfam" id="NF008822">
    <property type="entry name" value="PRK11872.1"/>
    <property type="match status" value="1"/>
</dbReference>
<evidence type="ECO:0000259" key="1">
    <source>
        <dbReference type="PROSITE" id="PS51085"/>
    </source>
</evidence>
<dbReference type="AlphaFoldDB" id="A0A291P3W8"/>
<protein>
    <submittedName>
        <fullName evidence="3">Anthranilate 1,2-dioxygenase reductase component</fullName>
    </submittedName>
</protein>
<proteinExistence type="predicted"/>
<dbReference type="SUPFAM" id="SSF63380">
    <property type="entry name" value="Riboflavin synthase domain-like"/>
    <property type="match status" value="1"/>
</dbReference>
<dbReference type="CDD" id="cd06209">
    <property type="entry name" value="BenDO_FAD_NAD"/>
    <property type="match status" value="1"/>
</dbReference>
<sequence>MHNTAAIVFRDGITRFVKVDRNELLMDAAQRHGVNLPVDCREGVCGTCRCLREAGEVDVEYIDEEALTEEEIAEGHVLACQTRLLSHHGSFYFDVDSGVCSVATEVHDGTVSEVKQVSDAAAILEIALDDPAQALQYLPGQYARLEVPGSDEWRAYSFATSTVKDGKLRFLIRLLPSGVMSDYLRDRAKPGDAISLEAPLGAFYLREVERPLLMVAGGTGLSAFLGMLERIEENGDGDRPIRLCYGVTQEADLSELDRLDRFTEVLPDFAFETIVMNPSEAWQGRKGVVCDLFDLDFLAQPFDAYLCGPPPMIEASKQWLEEREVGEHRVFFEKFVSS</sequence>
<keyword evidence="3" id="KW-0223">Dioxygenase</keyword>
<dbReference type="PANTHER" id="PTHR47354">
    <property type="entry name" value="NADH OXIDOREDUCTASE HCR"/>
    <property type="match status" value="1"/>
</dbReference>
<dbReference type="OrthoDB" id="4258484at2"/>
<gene>
    <name evidence="3" type="primary">antC</name>
    <name evidence="3" type="ORF">BEI_0568</name>
</gene>
<organism evidence="3 4">
    <name type="scientific">Halomonas beimenensis</name>
    <dbReference type="NCBI Taxonomy" id="475662"/>
    <lineage>
        <taxon>Bacteria</taxon>
        <taxon>Pseudomonadati</taxon>
        <taxon>Pseudomonadota</taxon>
        <taxon>Gammaproteobacteria</taxon>
        <taxon>Oceanospirillales</taxon>
        <taxon>Halomonadaceae</taxon>
        <taxon>Halomonas</taxon>
    </lineage>
</organism>
<dbReference type="SUPFAM" id="SSF54292">
    <property type="entry name" value="2Fe-2S ferredoxin-like"/>
    <property type="match status" value="1"/>
</dbReference>
<dbReference type="InterPro" id="IPR017938">
    <property type="entry name" value="Riboflavin_synthase-like_b-brl"/>
</dbReference>
<dbReference type="InterPro" id="IPR039261">
    <property type="entry name" value="FNR_nucleotide-bd"/>
</dbReference>
<dbReference type="PROSITE" id="PS51085">
    <property type="entry name" value="2FE2S_FER_2"/>
    <property type="match status" value="1"/>
</dbReference>
<dbReference type="InterPro" id="IPR047683">
    <property type="entry name" value="BenC-like_FAD_NAD-bd"/>
</dbReference>
<dbReference type="GO" id="GO:0051537">
    <property type="term" value="F:2 iron, 2 sulfur cluster binding"/>
    <property type="evidence" value="ECO:0007669"/>
    <property type="project" value="InterPro"/>
</dbReference>
<dbReference type="GO" id="GO:0051213">
    <property type="term" value="F:dioxygenase activity"/>
    <property type="evidence" value="ECO:0007669"/>
    <property type="project" value="UniProtKB-KW"/>
</dbReference>
<dbReference type="PROSITE" id="PS00197">
    <property type="entry name" value="2FE2S_FER_1"/>
    <property type="match status" value="1"/>
</dbReference>